<dbReference type="InterPro" id="IPR037079">
    <property type="entry name" value="AF2212/PG0164-like_sf"/>
</dbReference>
<name>A0A975JC42_9RHOB</name>
<dbReference type="Pfam" id="PF08922">
    <property type="entry name" value="DUF1905"/>
    <property type="match status" value="1"/>
</dbReference>
<dbReference type="RefSeq" id="WP_212703965.1">
    <property type="nucleotide sequence ID" value="NZ_CP073581.1"/>
</dbReference>
<organism evidence="1 2">
    <name type="scientific">Sulfitobacter albidus</name>
    <dbReference type="NCBI Taxonomy" id="2829501"/>
    <lineage>
        <taxon>Bacteria</taxon>
        <taxon>Pseudomonadati</taxon>
        <taxon>Pseudomonadota</taxon>
        <taxon>Alphaproteobacteria</taxon>
        <taxon>Rhodobacterales</taxon>
        <taxon>Roseobacteraceae</taxon>
        <taxon>Sulfitobacter</taxon>
    </lineage>
</organism>
<protein>
    <submittedName>
        <fullName evidence="1">DUF1905 domain-containing protein</fullName>
    </submittedName>
</protein>
<dbReference type="EMBL" id="CP073581">
    <property type="protein sequence ID" value="QUJ75764.1"/>
    <property type="molecule type" value="Genomic_DNA"/>
</dbReference>
<dbReference type="Proteomes" id="UP000683291">
    <property type="component" value="Chromosome 1"/>
</dbReference>
<accession>A0A975JC42</accession>
<reference evidence="1" key="1">
    <citation type="submission" date="2021-04" db="EMBL/GenBank/DDBJ databases">
        <title>Complete genome sequence for Sulfitobacter sp. strain JK7-1.</title>
        <authorList>
            <person name="Park S.-J."/>
        </authorList>
    </citation>
    <scope>NUCLEOTIDE SEQUENCE</scope>
    <source>
        <strain evidence="1">JK7-1</strain>
    </source>
</reference>
<proteinExistence type="predicted"/>
<dbReference type="Gene3D" id="2.40.30.100">
    <property type="entry name" value="AF2212/PG0164-like"/>
    <property type="match status" value="1"/>
</dbReference>
<gene>
    <name evidence="1" type="ORF">KDD17_12500</name>
</gene>
<keyword evidence="2" id="KW-1185">Reference proteome</keyword>
<sequence length="109" mass="12044">MSEPVDFDGRIEPMEWGRNTYTVVRLPEAILARLGHPKRVEGEIADHPVNLAVTRAPVLDDAFLYTGKALLKAADIAPGDEITIRLRAADPNHVDTPRMCCWPCANPNV</sequence>
<evidence type="ECO:0000313" key="2">
    <source>
        <dbReference type="Proteomes" id="UP000683291"/>
    </source>
</evidence>
<evidence type="ECO:0000313" key="1">
    <source>
        <dbReference type="EMBL" id="QUJ75764.1"/>
    </source>
</evidence>
<dbReference type="KEGG" id="sual:KDD17_12500"/>
<dbReference type="AlphaFoldDB" id="A0A975JC42"/>
<dbReference type="InterPro" id="IPR015018">
    <property type="entry name" value="DUF1905"/>
</dbReference>